<reference evidence="2 5" key="2">
    <citation type="submission" date="2018-03" db="EMBL/GenBank/DDBJ databases">
        <title>The uncultured portion of the human microbiome is neutrally assembled.</title>
        <authorList>
            <person name="Jeraldo P."/>
            <person name="Boardman L."/>
            <person name="White B.A."/>
            <person name="Nelson H."/>
            <person name="Goldenfeld N."/>
            <person name="Chia N."/>
        </authorList>
    </citation>
    <scope>NUCLEOTIDE SEQUENCE [LARGE SCALE GENOMIC DNA]</scope>
    <source>
        <strain evidence="2">CIM:MAG 903</strain>
    </source>
</reference>
<evidence type="ECO:0000313" key="5">
    <source>
        <dbReference type="Proteomes" id="UP000246114"/>
    </source>
</evidence>
<feature type="transmembrane region" description="Helical" evidence="1">
    <location>
        <begin position="103"/>
        <end position="127"/>
    </location>
</feature>
<evidence type="ECO:0000256" key="1">
    <source>
        <dbReference type="SAM" id="Phobius"/>
    </source>
</evidence>
<dbReference type="RefSeq" id="WP_027637862.1">
    <property type="nucleotide sequence ID" value="NZ_BAAACD010000024.1"/>
</dbReference>
<dbReference type="GO" id="GO:0022857">
    <property type="term" value="F:transmembrane transporter activity"/>
    <property type="evidence" value="ECO:0007669"/>
    <property type="project" value="InterPro"/>
</dbReference>
<name>A0A1I2JPH3_9CLOT</name>
<keyword evidence="4" id="KW-1185">Reference proteome</keyword>
<keyword evidence="1" id="KW-0812">Transmembrane</keyword>
<feature type="transmembrane region" description="Helical" evidence="1">
    <location>
        <begin position="74"/>
        <end position="96"/>
    </location>
</feature>
<evidence type="ECO:0000313" key="2">
    <source>
        <dbReference type="EMBL" id="PWL51943.1"/>
    </source>
</evidence>
<gene>
    <name evidence="2" type="ORF">DBY38_13470</name>
    <name evidence="3" type="ORF">SAMN04487885_102134</name>
</gene>
<evidence type="ECO:0000313" key="4">
    <source>
        <dbReference type="Proteomes" id="UP000182135"/>
    </source>
</evidence>
<feature type="transmembrane region" description="Helical" evidence="1">
    <location>
        <begin position="12"/>
        <end position="36"/>
    </location>
</feature>
<keyword evidence="1" id="KW-0472">Membrane</keyword>
<sequence length="174" mass="18722">MKSSTNTLVKAGLFLALGIIITYIFHATGIPGTIFLPMHIPVLLCGFILGSRYGLIIGVLTPLLNSLFTGMPPLYPVAISMALELGAYGFFAGFLYKEKNKNIYVSLISSMILGRVIAGIANFLLLTAKGGSFVLAGFLTSAFVTAFWGIVIQLILIPFLVKTLEKVSSKELSR</sequence>
<reference evidence="3 4" key="1">
    <citation type="submission" date="2016-10" db="EMBL/GenBank/DDBJ databases">
        <authorList>
            <person name="de Groot N.N."/>
        </authorList>
    </citation>
    <scope>NUCLEOTIDE SEQUENCE [LARGE SCALE GENOMIC DNA]</scope>
    <source>
        <strain evidence="3 4">NLAE-zl-G419</strain>
    </source>
</reference>
<dbReference type="eggNOG" id="ENOG502ZW3A">
    <property type="taxonomic scope" value="Bacteria"/>
</dbReference>
<dbReference type="Proteomes" id="UP000182135">
    <property type="component" value="Unassembled WGS sequence"/>
</dbReference>
<protein>
    <submittedName>
        <fullName evidence="2">ECF transporter S component</fullName>
    </submittedName>
</protein>
<dbReference type="Gene3D" id="1.10.1760.20">
    <property type="match status" value="1"/>
</dbReference>
<dbReference type="EMBL" id="QAMZ01000053">
    <property type="protein sequence ID" value="PWL51943.1"/>
    <property type="molecule type" value="Genomic_DNA"/>
</dbReference>
<organism evidence="3 4">
    <name type="scientific">Clostridium cadaveris</name>
    <dbReference type="NCBI Taxonomy" id="1529"/>
    <lineage>
        <taxon>Bacteria</taxon>
        <taxon>Bacillati</taxon>
        <taxon>Bacillota</taxon>
        <taxon>Clostridia</taxon>
        <taxon>Eubacteriales</taxon>
        <taxon>Clostridiaceae</taxon>
        <taxon>Clostridium</taxon>
    </lineage>
</organism>
<accession>A0A1I2JPH3</accession>
<evidence type="ECO:0000313" key="3">
    <source>
        <dbReference type="EMBL" id="SFF54676.1"/>
    </source>
</evidence>
<dbReference type="EMBL" id="FOOE01000002">
    <property type="protein sequence ID" value="SFF54676.1"/>
    <property type="molecule type" value="Genomic_DNA"/>
</dbReference>
<dbReference type="InterPro" id="IPR024529">
    <property type="entry name" value="ECF_trnsprt_substrate-spec"/>
</dbReference>
<keyword evidence="1" id="KW-1133">Transmembrane helix</keyword>
<feature type="transmembrane region" description="Helical" evidence="1">
    <location>
        <begin position="133"/>
        <end position="161"/>
    </location>
</feature>
<proteinExistence type="predicted"/>
<dbReference type="OrthoDB" id="9815422at2"/>
<feature type="transmembrane region" description="Helical" evidence="1">
    <location>
        <begin position="43"/>
        <end position="68"/>
    </location>
</feature>
<dbReference type="AlphaFoldDB" id="A0A1I2JPH3"/>
<dbReference type="Proteomes" id="UP000246114">
    <property type="component" value="Unassembled WGS sequence"/>
</dbReference>
<dbReference type="Pfam" id="PF12822">
    <property type="entry name" value="ECF_trnsprt"/>
    <property type="match status" value="1"/>
</dbReference>